<evidence type="ECO:0000256" key="1">
    <source>
        <dbReference type="SAM" id="MobiDB-lite"/>
    </source>
</evidence>
<protein>
    <submittedName>
        <fullName evidence="3">Uncharacterized protein</fullName>
    </submittedName>
</protein>
<name>A0A7K0K0V3_9ACTO</name>
<accession>A0A7K0K0V3</accession>
<feature type="region of interest" description="Disordered" evidence="1">
    <location>
        <begin position="253"/>
        <end position="311"/>
    </location>
</feature>
<organism evidence="3 4">
    <name type="scientific">Mobiluncus porci</name>
    <dbReference type="NCBI Taxonomy" id="2652278"/>
    <lineage>
        <taxon>Bacteria</taxon>
        <taxon>Bacillati</taxon>
        <taxon>Actinomycetota</taxon>
        <taxon>Actinomycetes</taxon>
        <taxon>Actinomycetales</taxon>
        <taxon>Actinomycetaceae</taxon>
        <taxon>Mobiluncus</taxon>
    </lineage>
</organism>
<evidence type="ECO:0000313" key="3">
    <source>
        <dbReference type="EMBL" id="MST49049.1"/>
    </source>
</evidence>
<keyword evidence="4" id="KW-1185">Reference proteome</keyword>
<evidence type="ECO:0000256" key="2">
    <source>
        <dbReference type="SAM" id="Phobius"/>
    </source>
</evidence>
<feature type="compositionally biased region" description="Low complexity" evidence="1">
    <location>
        <begin position="279"/>
        <end position="291"/>
    </location>
</feature>
<sequence>MERARKKWTIAIVVASVILVLLLIGLGLVWFLGGDAQGAKSACTKASQDLTKQSTSLQETVTQAEQVISATDATQLSDPQLLQDLKLKSQQAGKVVKPLDCGAGLKKEQLASNASEMMATTEKLAAQQADLEDAISAVENAQNAKGLEQQKQELTDTVKQGDDLMKQAEEAKVDDTATLAALSAQLEDAKRLLEQVNDLKQVSDDKVGELNESMRAAKDRLDEDIAAVTKAITQKKEEQAKKDAEEQLKQLEQQRLEQERQASERAEQLRRSQSPSPDPSGNNGSNPNGTNGKKDATCTVGSTMTDAKGEQWKCVTILDSNTGVAAPTWVQEGSPQG</sequence>
<dbReference type="AlphaFoldDB" id="A0A7K0K0V3"/>
<proteinExistence type="predicted"/>
<feature type="compositionally biased region" description="Basic and acidic residues" evidence="1">
    <location>
        <begin position="253"/>
        <end position="270"/>
    </location>
</feature>
<keyword evidence="2" id="KW-0472">Membrane</keyword>
<keyword evidence="2" id="KW-1133">Transmembrane helix</keyword>
<evidence type="ECO:0000313" key="4">
    <source>
        <dbReference type="Proteomes" id="UP000442535"/>
    </source>
</evidence>
<gene>
    <name evidence="3" type="ORF">FYJ63_02080</name>
</gene>
<comment type="caution">
    <text evidence="3">The sequence shown here is derived from an EMBL/GenBank/DDBJ whole genome shotgun (WGS) entry which is preliminary data.</text>
</comment>
<reference evidence="3 4" key="1">
    <citation type="submission" date="2019-08" db="EMBL/GenBank/DDBJ databases">
        <title>In-depth cultivation of the pig gut microbiome towards novel bacterial diversity and tailored functional studies.</title>
        <authorList>
            <person name="Wylensek D."/>
            <person name="Hitch T.C.A."/>
            <person name="Clavel T."/>
        </authorList>
    </citation>
    <scope>NUCLEOTIDE SEQUENCE [LARGE SCALE GENOMIC DNA]</scope>
    <source>
        <strain evidence="3 4">RF-GAM-744-WT-7</strain>
    </source>
</reference>
<feature type="transmembrane region" description="Helical" evidence="2">
    <location>
        <begin position="12"/>
        <end position="33"/>
    </location>
</feature>
<dbReference type="EMBL" id="VUMY01000003">
    <property type="protein sequence ID" value="MST49049.1"/>
    <property type="molecule type" value="Genomic_DNA"/>
</dbReference>
<dbReference type="Proteomes" id="UP000442535">
    <property type="component" value="Unassembled WGS sequence"/>
</dbReference>
<keyword evidence="2" id="KW-0812">Transmembrane</keyword>